<protein>
    <recommendedName>
        <fullName evidence="4">Small integral membrane protein (DUF2273)</fullName>
    </recommendedName>
</protein>
<dbReference type="AlphaFoldDB" id="A0A6V6XYL6"/>
<accession>A0A6V6XYL6</accession>
<feature type="transmembrane region" description="Helical" evidence="1">
    <location>
        <begin position="89"/>
        <end position="106"/>
    </location>
</feature>
<organism evidence="2 3">
    <name type="scientific">Aedoeadaptatus nemausensis</name>
    <dbReference type="NCBI Taxonomy" id="2582829"/>
    <lineage>
        <taxon>Bacteria</taxon>
        <taxon>Bacillati</taxon>
        <taxon>Bacillota</taxon>
        <taxon>Tissierellia</taxon>
        <taxon>Tissierellales</taxon>
        <taxon>Peptoniphilaceae</taxon>
        <taxon>Aedoeadaptatus</taxon>
    </lineage>
</organism>
<reference evidence="2 3" key="1">
    <citation type="submission" date="2020-06" db="EMBL/GenBank/DDBJ databases">
        <authorList>
            <person name="Criscuolo A."/>
        </authorList>
    </citation>
    <scope>NUCLEOTIDE SEQUENCE [LARGE SCALE GENOMIC DNA]</scope>
    <source>
        <strain evidence="2">1804121828</strain>
    </source>
</reference>
<gene>
    <name evidence="2" type="ORF">PEPNEM18_00062</name>
</gene>
<feature type="transmembrane region" description="Helical" evidence="1">
    <location>
        <begin position="66"/>
        <end position="83"/>
    </location>
</feature>
<proteinExistence type="predicted"/>
<evidence type="ECO:0008006" key="4">
    <source>
        <dbReference type="Google" id="ProtNLM"/>
    </source>
</evidence>
<dbReference type="Pfam" id="PF10031">
    <property type="entry name" value="DUF2273"/>
    <property type="match status" value="1"/>
</dbReference>
<sequence>MNLKQKRSRGDEMRLFTQNSENQFNYIGDYDIAPSGQLIDGRSGSPMSGNAMAGSTKRFFNRYKKTTIGMVIGLIVGILFITIGFFKTLLLAILIGVGFVVGGFFDRNPIVMKFLKNLG</sequence>
<keyword evidence="1" id="KW-0812">Transmembrane</keyword>
<keyword evidence="1" id="KW-0472">Membrane</keyword>
<comment type="caution">
    <text evidence="2">The sequence shown here is derived from an EMBL/GenBank/DDBJ whole genome shotgun (WGS) entry which is preliminary data.</text>
</comment>
<dbReference type="Proteomes" id="UP000586454">
    <property type="component" value="Unassembled WGS sequence"/>
</dbReference>
<keyword evidence="3" id="KW-1185">Reference proteome</keyword>
<evidence type="ECO:0000313" key="2">
    <source>
        <dbReference type="EMBL" id="CAC9922516.1"/>
    </source>
</evidence>
<keyword evidence="1" id="KW-1133">Transmembrane helix</keyword>
<dbReference type="InterPro" id="IPR018730">
    <property type="entry name" value="DUF2273"/>
</dbReference>
<dbReference type="EMBL" id="CAIJCS010000008">
    <property type="protein sequence ID" value="CAC9922516.1"/>
    <property type="molecule type" value="Genomic_DNA"/>
</dbReference>
<evidence type="ECO:0000256" key="1">
    <source>
        <dbReference type="SAM" id="Phobius"/>
    </source>
</evidence>
<evidence type="ECO:0000313" key="3">
    <source>
        <dbReference type="Proteomes" id="UP000586454"/>
    </source>
</evidence>
<name>A0A6V6XYL6_9FIRM</name>